<dbReference type="VEuPathDB" id="MicrosporidiaDB:G9O61_00g016530"/>
<feature type="active site" description="Glycyl thioester intermediate" evidence="3">
    <location>
        <position position="98"/>
    </location>
</feature>
<keyword evidence="7" id="KW-1185">Reference proteome</keyword>
<dbReference type="Pfam" id="PF00179">
    <property type="entry name" value="UQ_con"/>
    <property type="match status" value="1"/>
</dbReference>
<dbReference type="PROSITE" id="PS00183">
    <property type="entry name" value="UBC_1"/>
    <property type="match status" value="1"/>
</dbReference>
<dbReference type="Proteomes" id="UP000034350">
    <property type="component" value="Unassembled WGS sequence"/>
</dbReference>
<comment type="similarity">
    <text evidence="4">Belongs to the ubiquitin-conjugating enzyme family.</text>
</comment>
<keyword evidence="1" id="KW-0808">Transferase</keyword>
<dbReference type="SUPFAM" id="SSF54495">
    <property type="entry name" value="UBC-like"/>
    <property type="match status" value="1"/>
</dbReference>
<keyword evidence="4" id="KW-0067">ATP-binding</keyword>
<evidence type="ECO:0000256" key="1">
    <source>
        <dbReference type="ARBA" id="ARBA00022679"/>
    </source>
</evidence>
<dbReference type="SMART" id="SM00212">
    <property type="entry name" value="UBCc"/>
    <property type="match status" value="1"/>
</dbReference>
<protein>
    <submittedName>
        <fullName evidence="6">Ubiquitin conjugating enzyme e2</fullName>
    </submittedName>
</protein>
<sequence length="189" mass="21981">MSKNGLFTTALKRLVNEEKLLKEETENIFLAFPREVEGNIFYKTWDIYFRLPSDNSLYKNKIIEAEMTFPQDYPLRPPKFVFKTKMFHPNIYEDGKVCISILEEDNPGPLGCGDSESRWTPVQNIRIVCLSIVILLDNPNPDSPANVDAAKMFRVDPNGEYKKIVTDLIQSENKKMLKKRKIKEILKMF</sequence>
<dbReference type="InterPro" id="IPR023313">
    <property type="entry name" value="UBQ-conjugating_AS"/>
</dbReference>
<dbReference type="Gene3D" id="3.10.110.10">
    <property type="entry name" value="Ubiquitin Conjugating Enzyme"/>
    <property type="match status" value="1"/>
</dbReference>
<dbReference type="EMBL" id="JPQZ01000030">
    <property type="protein sequence ID" value="KKO75156.1"/>
    <property type="molecule type" value="Genomic_DNA"/>
</dbReference>
<dbReference type="InterPro" id="IPR050113">
    <property type="entry name" value="Ub_conjugating_enzyme"/>
</dbReference>
<comment type="caution">
    <text evidence="6">The sequence shown here is derived from an EMBL/GenBank/DDBJ whole genome shotgun (WGS) entry which is preliminary data.</text>
</comment>
<keyword evidence="4" id="KW-0547">Nucleotide-binding</keyword>
<accession>A0A0F9WCC4</accession>
<dbReference type="InterPro" id="IPR016135">
    <property type="entry name" value="UBQ-conjugating_enzyme/RWD"/>
</dbReference>
<dbReference type="InterPro" id="IPR000608">
    <property type="entry name" value="UBC"/>
</dbReference>
<evidence type="ECO:0000256" key="2">
    <source>
        <dbReference type="ARBA" id="ARBA00022786"/>
    </source>
</evidence>
<gene>
    <name evidence="6" type="ORF">AAJ76_3000029824</name>
</gene>
<feature type="domain" description="UBC core" evidence="5">
    <location>
        <begin position="9"/>
        <end position="174"/>
    </location>
</feature>
<name>A0A0F9WCC4_9MICR</name>
<reference evidence="6 7" key="1">
    <citation type="journal article" date="2015" name="Environ. Microbiol.">
        <title>Genome analyses suggest the presence of polyploidy and recent human-driven expansions in eight global populations of the honeybee pathogen Nosema ceranae.</title>
        <authorList>
            <person name="Pelin A."/>
            <person name="Selman M."/>
            <person name="Aris-Brosou S."/>
            <person name="Farinelli L."/>
            <person name="Corradi N."/>
        </authorList>
    </citation>
    <scope>NUCLEOTIDE SEQUENCE [LARGE SCALE GENOMIC DNA]</scope>
    <source>
        <strain evidence="6 7">PA08 1199</strain>
    </source>
</reference>
<dbReference type="OrthoDB" id="19692at2759"/>
<dbReference type="GO" id="GO:0016740">
    <property type="term" value="F:transferase activity"/>
    <property type="evidence" value="ECO:0007669"/>
    <property type="project" value="UniProtKB-KW"/>
</dbReference>
<dbReference type="PROSITE" id="PS50127">
    <property type="entry name" value="UBC_2"/>
    <property type="match status" value="1"/>
</dbReference>
<dbReference type="VEuPathDB" id="MicrosporidiaDB:AAJ76_3000029824"/>
<dbReference type="PANTHER" id="PTHR24067">
    <property type="entry name" value="UBIQUITIN-CONJUGATING ENZYME E2"/>
    <property type="match status" value="1"/>
</dbReference>
<dbReference type="GeneID" id="36319939"/>
<dbReference type="OMA" id="QCINTIV"/>
<evidence type="ECO:0000256" key="4">
    <source>
        <dbReference type="RuleBase" id="RU362109"/>
    </source>
</evidence>
<dbReference type="AlphaFoldDB" id="A0A0F9WCC4"/>
<evidence type="ECO:0000259" key="5">
    <source>
        <dbReference type="PROSITE" id="PS50127"/>
    </source>
</evidence>
<keyword evidence="2 4" id="KW-0833">Ubl conjugation pathway</keyword>
<evidence type="ECO:0000313" key="7">
    <source>
        <dbReference type="Proteomes" id="UP000034350"/>
    </source>
</evidence>
<dbReference type="VEuPathDB" id="MicrosporidiaDB:NCER_100492"/>
<evidence type="ECO:0000256" key="3">
    <source>
        <dbReference type="PROSITE-ProRule" id="PRU10133"/>
    </source>
</evidence>
<dbReference type="RefSeq" id="XP_024330898.1">
    <property type="nucleotide sequence ID" value="XM_024475008.1"/>
</dbReference>
<dbReference type="GO" id="GO:0005524">
    <property type="term" value="F:ATP binding"/>
    <property type="evidence" value="ECO:0007669"/>
    <property type="project" value="UniProtKB-UniRule"/>
</dbReference>
<evidence type="ECO:0000313" key="6">
    <source>
        <dbReference type="EMBL" id="KKO75156.1"/>
    </source>
</evidence>
<organism evidence="6 7">
    <name type="scientific">Vairimorpha ceranae</name>
    <dbReference type="NCBI Taxonomy" id="40302"/>
    <lineage>
        <taxon>Eukaryota</taxon>
        <taxon>Fungi</taxon>
        <taxon>Fungi incertae sedis</taxon>
        <taxon>Microsporidia</taxon>
        <taxon>Nosematidae</taxon>
        <taxon>Vairimorpha</taxon>
    </lineage>
</organism>
<proteinExistence type="inferred from homology"/>